<dbReference type="GO" id="GO:0016020">
    <property type="term" value="C:membrane"/>
    <property type="evidence" value="ECO:0007669"/>
    <property type="project" value="TreeGrafter"/>
</dbReference>
<dbReference type="InterPro" id="IPR045357">
    <property type="entry name" value="Aminopeptidase_N-like_N"/>
</dbReference>
<feature type="non-terminal residue" evidence="3">
    <location>
        <position position="1"/>
    </location>
</feature>
<dbReference type="SUPFAM" id="SSF55486">
    <property type="entry name" value="Metalloproteases ('zincins'), catalytic domain"/>
    <property type="match status" value="1"/>
</dbReference>
<dbReference type="InterPro" id="IPR042097">
    <property type="entry name" value="Aminopeptidase_N-like_N_sf"/>
</dbReference>
<dbReference type="Pfam" id="PF01433">
    <property type="entry name" value="Peptidase_M1"/>
    <property type="match status" value="1"/>
</dbReference>
<dbReference type="GO" id="GO:0008270">
    <property type="term" value="F:zinc ion binding"/>
    <property type="evidence" value="ECO:0007669"/>
    <property type="project" value="InterPro"/>
</dbReference>
<keyword evidence="4" id="KW-1185">Reference proteome</keyword>
<dbReference type="AlphaFoldDB" id="E2B1H9"/>
<dbReference type="GO" id="GO:0070006">
    <property type="term" value="F:metalloaminopeptidase activity"/>
    <property type="evidence" value="ECO:0007669"/>
    <property type="project" value="TreeGrafter"/>
</dbReference>
<dbReference type="GO" id="GO:0042277">
    <property type="term" value="F:peptide binding"/>
    <property type="evidence" value="ECO:0007669"/>
    <property type="project" value="TreeGrafter"/>
</dbReference>
<gene>
    <name evidence="3" type="ORF">EAG_02685</name>
</gene>
<dbReference type="OrthoDB" id="510539at2759"/>
<dbReference type="GO" id="GO:0043171">
    <property type="term" value="P:peptide catabolic process"/>
    <property type="evidence" value="ECO:0007669"/>
    <property type="project" value="TreeGrafter"/>
</dbReference>
<dbReference type="InParanoid" id="E2B1H9"/>
<evidence type="ECO:0000259" key="2">
    <source>
        <dbReference type="Pfam" id="PF17900"/>
    </source>
</evidence>
<evidence type="ECO:0000313" key="3">
    <source>
        <dbReference type="EMBL" id="EFN60463.1"/>
    </source>
</evidence>
<dbReference type="PANTHER" id="PTHR11533">
    <property type="entry name" value="PROTEASE M1 ZINC METALLOPROTEASE"/>
    <property type="match status" value="1"/>
</dbReference>
<dbReference type="STRING" id="104421.E2B1H9"/>
<dbReference type="InterPro" id="IPR027268">
    <property type="entry name" value="Peptidase_M4/M1_CTD_sf"/>
</dbReference>
<name>E2B1H9_CAMFO</name>
<feature type="non-terminal residue" evidence="3">
    <location>
        <position position="208"/>
    </location>
</feature>
<proteinExistence type="predicted"/>
<sequence>RWLAATHYNTFATRRLFPVLNDTLYANYNISIKHHKNYTALSNMPVQEINMDENNMQWTRFKPTPMMPVYFITASVVHLAFIPGSRITKLWCRTGIISHVQFASTVATNITQFLDKMFPYIRESPEINHVVIPNFHYLLTKENIKFGFVLYGEEDIIFDQRTNSEIRKIDITRVIGYKVIHEWFYNAMDPSMWEPWLSKGFATFFGIY</sequence>
<dbReference type="EMBL" id="GL444930">
    <property type="protein sequence ID" value="EFN60463.1"/>
    <property type="molecule type" value="Genomic_DNA"/>
</dbReference>
<dbReference type="InterPro" id="IPR014782">
    <property type="entry name" value="Peptidase_M1_dom"/>
</dbReference>
<dbReference type="GO" id="GO:0005737">
    <property type="term" value="C:cytoplasm"/>
    <property type="evidence" value="ECO:0007669"/>
    <property type="project" value="TreeGrafter"/>
</dbReference>
<dbReference type="InterPro" id="IPR050344">
    <property type="entry name" value="Peptidase_M1_aminopeptidases"/>
</dbReference>
<dbReference type="SUPFAM" id="SSF63737">
    <property type="entry name" value="Leukotriene A4 hydrolase N-terminal domain"/>
    <property type="match status" value="1"/>
</dbReference>
<accession>E2B1H9</accession>
<dbReference type="Gene3D" id="1.10.390.10">
    <property type="entry name" value="Neutral Protease Domain 2"/>
    <property type="match status" value="1"/>
</dbReference>
<dbReference type="OMA" id="YIAMENW"/>
<dbReference type="Proteomes" id="UP000000311">
    <property type="component" value="Unassembled WGS sequence"/>
</dbReference>
<reference evidence="3 4" key="1">
    <citation type="journal article" date="2010" name="Science">
        <title>Genomic comparison of the ants Camponotus floridanus and Harpegnathos saltator.</title>
        <authorList>
            <person name="Bonasio R."/>
            <person name="Zhang G."/>
            <person name="Ye C."/>
            <person name="Mutti N.S."/>
            <person name="Fang X."/>
            <person name="Qin N."/>
            <person name="Donahue G."/>
            <person name="Yang P."/>
            <person name="Li Q."/>
            <person name="Li C."/>
            <person name="Zhang P."/>
            <person name="Huang Z."/>
            <person name="Berger S.L."/>
            <person name="Reinberg D."/>
            <person name="Wang J."/>
            <person name="Liebig J."/>
        </authorList>
    </citation>
    <scope>NUCLEOTIDE SEQUENCE [LARGE SCALE GENOMIC DNA]</scope>
    <source>
        <strain evidence="4">C129</strain>
    </source>
</reference>
<dbReference type="GO" id="GO:0006508">
    <property type="term" value="P:proteolysis"/>
    <property type="evidence" value="ECO:0007669"/>
    <property type="project" value="TreeGrafter"/>
</dbReference>
<dbReference type="Gene3D" id="2.60.40.1730">
    <property type="entry name" value="tricorn interacting facor f3 domain"/>
    <property type="match status" value="1"/>
</dbReference>
<dbReference type="Pfam" id="PF17900">
    <property type="entry name" value="Peptidase_M1_N"/>
    <property type="match status" value="1"/>
</dbReference>
<dbReference type="PANTHER" id="PTHR11533:SF299">
    <property type="entry name" value="AMINOPEPTIDASE"/>
    <property type="match status" value="1"/>
</dbReference>
<feature type="domain" description="Peptidase M1 membrane alanine aminopeptidase" evidence="1">
    <location>
        <begin position="105"/>
        <end position="205"/>
    </location>
</feature>
<feature type="domain" description="Aminopeptidase N-like N-terminal" evidence="2">
    <location>
        <begin position="2"/>
        <end position="70"/>
    </location>
</feature>
<evidence type="ECO:0000313" key="4">
    <source>
        <dbReference type="Proteomes" id="UP000000311"/>
    </source>
</evidence>
<organism evidence="4">
    <name type="scientific">Camponotus floridanus</name>
    <name type="common">Florida carpenter ant</name>
    <dbReference type="NCBI Taxonomy" id="104421"/>
    <lineage>
        <taxon>Eukaryota</taxon>
        <taxon>Metazoa</taxon>
        <taxon>Ecdysozoa</taxon>
        <taxon>Arthropoda</taxon>
        <taxon>Hexapoda</taxon>
        <taxon>Insecta</taxon>
        <taxon>Pterygota</taxon>
        <taxon>Neoptera</taxon>
        <taxon>Endopterygota</taxon>
        <taxon>Hymenoptera</taxon>
        <taxon>Apocrita</taxon>
        <taxon>Aculeata</taxon>
        <taxon>Formicoidea</taxon>
        <taxon>Formicidae</taxon>
        <taxon>Formicinae</taxon>
        <taxon>Camponotus</taxon>
    </lineage>
</organism>
<dbReference type="GO" id="GO:0005615">
    <property type="term" value="C:extracellular space"/>
    <property type="evidence" value="ECO:0007669"/>
    <property type="project" value="TreeGrafter"/>
</dbReference>
<evidence type="ECO:0000259" key="1">
    <source>
        <dbReference type="Pfam" id="PF01433"/>
    </source>
</evidence>
<protein>
    <submittedName>
        <fullName evidence="3">Laeverin</fullName>
    </submittedName>
</protein>